<dbReference type="Gene3D" id="3.40.1390.10">
    <property type="entry name" value="MurE/MurF, N-terminal domain"/>
    <property type="match status" value="1"/>
</dbReference>
<dbReference type="InterPro" id="IPR000713">
    <property type="entry name" value="Mur_ligase_N"/>
</dbReference>
<dbReference type="SUPFAM" id="SSF63418">
    <property type="entry name" value="MurE/MurF N-terminal domain"/>
    <property type="match status" value="1"/>
</dbReference>
<dbReference type="EMBL" id="UINC01042510">
    <property type="protein sequence ID" value="SVB45245.1"/>
    <property type="molecule type" value="Genomic_DNA"/>
</dbReference>
<dbReference type="InterPro" id="IPR005761">
    <property type="entry name" value="UDP-N-AcMur-Glu-dNH2Pim_ligase"/>
</dbReference>
<dbReference type="Gene3D" id="3.40.1190.10">
    <property type="entry name" value="Mur-like, catalytic domain"/>
    <property type="match status" value="1"/>
</dbReference>
<feature type="non-terminal residue" evidence="5">
    <location>
        <position position="428"/>
    </location>
</feature>
<feature type="domain" description="Mur ligase C-terminal" evidence="3">
    <location>
        <begin position="331"/>
        <end position="422"/>
    </location>
</feature>
<feature type="domain" description="Mur ligase N-terminal catalytic" evidence="2">
    <location>
        <begin position="22"/>
        <end position="97"/>
    </location>
</feature>
<dbReference type="Pfam" id="PF01225">
    <property type="entry name" value="Mur_ligase"/>
    <property type="match status" value="1"/>
</dbReference>
<proteinExistence type="inferred from homology"/>
<dbReference type="PANTHER" id="PTHR23135">
    <property type="entry name" value="MUR LIGASE FAMILY MEMBER"/>
    <property type="match status" value="1"/>
</dbReference>
<dbReference type="GO" id="GO:0008360">
    <property type="term" value="P:regulation of cell shape"/>
    <property type="evidence" value="ECO:0007669"/>
    <property type="project" value="InterPro"/>
</dbReference>
<gene>
    <name evidence="5" type="ORF">METZ01_LOCUS198099</name>
</gene>
<dbReference type="GO" id="GO:0005524">
    <property type="term" value="F:ATP binding"/>
    <property type="evidence" value="ECO:0007669"/>
    <property type="project" value="InterPro"/>
</dbReference>
<dbReference type="InterPro" id="IPR036565">
    <property type="entry name" value="Mur-like_cat_sf"/>
</dbReference>
<dbReference type="Pfam" id="PF02875">
    <property type="entry name" value="Mur_ligase_C"/>
    <property type="match status" value="1"/>
</dbReference>
<dbReference type="AlphaFoldDB" id="A0A382E464"/>
<dbReference type="Gene3D" id="3.90.190.20">
    <property type="entry name" value="Mur ligase, C-terminal domain"/>
    <property type="match status" value="1"/>
</dbReference>
<sequence>VNSLSALLEGVVDVPVPEQLRVTGLSLDSRSIEHGDLFVGVPGLEADGRSYVPQAVAGGAGAVLVEARDGSGGQYEVPCYQVRNLRQYIGLIASRFYGFPSRLLCVIGFTGTNGKTTCAGLTAQALEALGRRSGVIGTVGAGRFDSLRPISLTTPDAISLQAELAQMVDAGLDSVCIEISSHALDQARVRGVDIDAAVFTNLSRDHLDYHGSMDAYAASKFLLFQDHGVRAAIINTSDPYGAEFVRAGIPAKVWTYGSDNLANVYPEKSEVFPTGIRLRLATPVGSISFQVSLLGRLNVMNLVAVVTALLALEYSSAAIERAMSTLRPVPGRMELVSESDAPVHVVVDYAHTPAALEQALDSLREHTPQRIWCVFGCGGERDPGKRPEMGAIADRLADNIVLTNDNPRAEDPLRILRQIESGIERHKA</sequence>
<dbReference type="GO" id="GO:0051301">
    <property type="term" value="P:cell division"/>
    <property type="evidence" value="ECO:0007669"/>
    <property type="project" value="InterPro"/>
</dbReference>
<feature type="non-terminal residue" evidence="5">
    <location>
        <position position="1"/>
    </location>
</feature>
<dbReference type="InterPro" id="IPR036615">
    <property type="entry name" value="Mur_ligase_C_dom_sf"/>
</dbReference>
<comment type="similarity">
    <text evidence="1">Belongs to the MurCDEF family. MurE subfamily.</text>
</comment>
<dbReference type="InterPro" id="IPR004101">
    <property type="entry name" value="Mur_ligase_C"/>
</dbReference>
<evidence type="ECO:0000259" key="4">
    <source>
        <dbReference type="Pfam" id="PF08245"/>
    </source>
</evidence>
<dbReference type="GO" id="GO:0005737">
    <property type="term" value="C:cytoplasm"/>
    <property type="evidence" value="ECO:0007669"/>
    <property type="project" value="InterPro"/>
</dbReference>
<dbReference type="InterPro" id="IPR035911">
    <property type="entry name" value="MurE/MurF_N"/>
</dbReference>
<dbReference type="NCBIfam" id="TIGR01085">
    <property type="entry name" value="murE"/>
    <property type="match status" value="1"/>
</dbReference>
<dbReference type="NCBIfam" id="NF001126">
    <property type="entry name" value="PRK00139.1-4"/>
    <property type="match status" value="1"/>
</dbReference>
<dbReference type="SUPFAM" id="SSF53244">
    <property type="entry name" value="MurD-like peptide ligases, peptide-binding domain"/>
    <property type="match status" value="1"/>
</dbReference>
<evidence type="ECO:0000313" key="5">
    <source>
        <dbReference type="EMBL" id="SVB45245.1"/>
    </source>
</evidence>
<dbReference type="InterPro" id="IPR013221">
    <property type="entry name" value="Mur_ligase_cen"/>
</dbReference>
<evidence type="ECO:0000256" key="1">
    <source>
        <dbReference type="ARBA" id="ARBA00005898"/>
    </source>
</evidence>
<dbReference type="HAMAP" id="MF_00208">
    <property type="entry name" value="MurE"/>
    <property type="match status" value="1"/>
</dbReference>
<protein>
    <recommendedName>
        <fullName evidence="6">Mur ligase central domain-containing protein</fullName>
    </recommendedName>
</protein>
<dbReference type="Pfam" id="PF08245">
    <property type="entry name" value="Mur_ligase_M"/>
    <property type="match status" value="1"/>
</dbReference>
<evidence type="ECO:0000259" key="3">
    <source>
        <dbReference type="Pfam" id="PF02875"/>
    </source>
</evidence>
<dbReference type="SUPFAM" id="SSF53623">
    <property type="entry name" value="MurD-like peptide ligases, catalytic domain"/>
    <property type="match status" value="1"/>
</dbReference>
<organism evidence="5">
    <name type="scientific">marine metagenome</name>
    <dbReference type="NCBI Taxonomy" id="408172"/>
    <lineage>
        <taxon>unclassified sequences</taxon>
        <taxon>metagenomes</taxon>
        <taxon>ecological metagenomes</taxon>
    </lineage>
</organism>
<feature type="domain" description="Mur ligase central" evidence="4">
    <location>
        <begin position="110"/>
        <end position="308"/>
    </location>
</feature>
<name>A0A382E464_9ZZZZ</name>
<dbReference type="PANTHER" id="PTHR23135:SF4">
    <property type="entry name" value="UDP-N-ACETYLMURAMOYL-L-ALANYL-D-GLUTAMATE--2,6-DIAMINOPIMELATE LIGASE MURE HOMOLOG, CHLOROPLASTIC"/>
    <property type="match status" value="1"/>
</dbReference>
<reference evidence="5" key="1">
    <citation type="submission" date="2018-05" db="EMBL/GenBank/DDBJ databases">
        <authorList>
            <person name="Lanie J.A."/>
            <person name="Ng W.-L."/>
            <person name="Kazmierczak K.M."/>
            <person name="Andrzejewski T.M."/>
            <person name="Davidsen T.M."/>
            <person name="Wayne K.J."/>
            <person name="Tettelin H."/>
            <person name="Glass J.I."/>
            <person name="Rusch D."/>
            <person name="Podicherti R."/>
            <person name="Tsui H.-C.T."/>
            <person name="Winkler M.E."/>
        </authorList>
    </citation>
    <scope>NUCLEOTIDE SEQUENCE</scope>
</reference>
<dbReference type="GO" id="GO:0016881">
    <property type="term" value="F:acid-amino acid ligase activity"/>
    <property type="evidence" value="ECO:0007669"/>
    <property type="project" value="InterPro"/>
</dbReference>
<evidence type="ECO:0000259" key="2">
    <source>
        <dbReference type="Pfam" id="PF01225"/>
    </source>
</evidence>
<accession>A0A382E464</accession>
<evidence type="ECO:0008006" key="6">
    <source>
        <dbReference type="Google" id="ProtNLM"/>
    </source>
</evidence>